<keyword evidence="2" id="KW-0808">Transferase</keyword>
<organism evidence="2 3">
    <name type="scientific">Candidatus Methanoperedens nitratireducens</name>
    <dbReference type="NCBI Taxonomy" id="1392998"/>
    <lineage>
        <taxon>Archaea</taxon>
        <taxon>Methanobacteriati</taxon>
        <taxon>Methanobacteriota</taxon>
        <taxon>Stenosarchaea group</taxon>
        <taxon>Methanomicrobia</taxon>
        <taxon>Methanosarcinales</taxon>
        <taxon>ANME-2 cluster</taxon>
        <taxon>Candidatus Methanoperedentaceae</taxon>
        <taxon>Candidatus Methanoperedens</taxon>
    </lineage>
</organism>
<keyword evidence="2" id="KW-0830">Ubiquinone</keyword>
<dbReference type="PANTHER" id="PTHR43861">
    <property type="entry name" value="TRANS-ACONITATE 2-METHYLTRANSFERASE-RELATED"/>
    <property type="match status" value="1"/>
</dbReference>
<evidence type="ECO:0000313" key="2">
    <source>
        <dbReference type="EMBL" id="KCZ70520.1"/>
    </source>
</evidence>
<dbReference type="GO" id="GO:0032259">
    <property type="term" value="P:methylation"/>
    <property type="evidence" value="ECO:0007669"/>
    <property type="project" value="UniProtKB-KW"/>
</dbReference>
<protein>
    <submittedName>
        <fullName evidence="2">Methylase involved in ubiquinone/menaquinone biosynthesis</fullName>
    </submittedName>
</protein>
<dbReference type="Pfam" id="PF08241">
    <property type="entry name" value="Methyltransf_11"/>
    <property type="match status" value="1"/>
</dbReference>
<keyword evidence="3" id="KW-1185">Reference proteome</keyword>
<name>A0A062V549_9EURY</name>
<comment type="caution">
    <text evidence="2">The sequence shown here is derived from an EMBL/GenBank/DDBJ whole genome shotgun (WGS) entry which is preliminary data.</text>
</comment>
<dbReference type="Gene3D" id="3.40.50.150">
    <property type="entry name" value="Vaccinia Virus protein VP39"/>
    <property type="match status" value="1"/>
</dbReference>
<evidence type="ECO:0000313" key="3">
    <source>
        <dbReference type="Proteomes" id="UP000027153"/>
    </source>
</evidence>
<dbReference type="PANTHER" id="PTHR43861:SF1">
    <property type="entry name" value="TRANS-ACONITATE 2-METHYLTRANSFERASE"/>
    <property type="match status" value="1"/>
</dbReference>
<evidence type="ECO:0000259" key="1">
    <source>
        <dbReference type="Pfam" id="PF08241"/>
    </source>
</evidence>
<dbReference type="EMBL" id="JMIY01000007">
    <property type="protein sequence ID" value="KCZ70520.1"/>
    <property type="molecule type" value="Genomic_DNA"/>
</dbReference>
<feature type="domain" description="Methyltransferase type 11" evidence="1">
    <location>
        <begin position="112"/>
        <end position="217"/>
    </location>
</feature>
<gene>
    <name evidence="2" type="ORF">ANME2D_02540</name>
</gene>
<sequence length="355" mass="40946">MIKNNLKTSILQCIKCNGGLIAEVDAYKCRDCGAIFPIVNDIPMFVEDTKYYGDMPSEEMEILLQRMSNEPWRDVIDEMISNKNPWLYFIMTEETRTDWQFLFSLDKNSLVLEVGAGHGTSTIAMARRAKVIAIDGTYHRLAFLKIRCEQEGVKDVSLAGMNILKNPLCNNLFDLVTLNGVLEWVGASVNERDPEKLQIQALRECHRVLKPGGKLYIGIENSHAFRYLLGAPDDHVGIPHISYLKREDANNLMKKLTGQEYRTYLYDKKGYQELLTNAGFSEEKIEFFYPVEDYKKLRYILPLNNYNISRFFHKYLDANKEELSMEQNVKELELKSLENGDIDSFVSSYIIIAEK</sequence>
<dbReference type="InterPro" id="IPR029063">
    <property type="entry name" value="SAM-dependent_MTases_sf"/>
</dbReference>
<dbReference type="OrthoDB" id="57427at2157"/>
<accession>A0A062V549</accession>
<keyword evidence="2" id="KW-0489">Methyltransferase</keyword>
<dbReference type="SUPFAM" id="SSF53335">
    <property type="entry name" value="S-adenosyl-L-methionine-dependent methyltransferases"/>
    <property type="match status" value="1"/>
</dbReference>
<dbReference type="AlphaFoldDB" id="A0A062V549"/>
<reference evidence="2 3" key="1">
    <citation type="journal article" date="2013" name="Nature">
        <title>Anaerobic oxidation of methane coupled to nitrate reduction in a novel archaeal lineage.</title>
        <authorList>
            <person name="Haroon M.F."/>
            <person name="Hu S."/>
            <person name="Shi Y."/>
            <person name="Imelfort M."/>
            <person name="Keller J."/>
            <person name="Hugenholtz P."/>
            <person name="Yuan Z."/>
            <person name="Tyson G.W."/>
        </authorList>
    </citation>
    <scope>NUCLEOTIDE SEQUENCE [LARGE SCALE GENOMIC DNA]</scope>
    <source>
        <strain evidence="2 3">ANME-2d</strain>
    </source>
</reference>
<dbReference type="Proteomes" id="UP000027153">
    <property type="component" value="Unassembled WGS sequence"/>
</dbReference>
<proteinExistence type="predicted"/>
<dbReference type="SUPFAM" id="SSF158997">
    <property type="entry name" value="Trm112p-like"/>
    <property type="match status" value="1"/>
</dbReference>
<dbReference type="CDD" id="cd02440">
    <property type="entry name" value="AdoMet_MTases"/>
    <property type="match status" value="1"/>
</dbReference>
<dbReference type="InterPro" id="IPR013216">
    <property type="entry name" value="Methyltransf_11"/>
</dbReference>
<dbReference type="RefSeq" id="WP_048092177.1">
    <property type="nucleotide sequence ID" value="NZ_JMIY01000007.1"/>
</dbReference>
<dbReference type="GO" id="GO:0008757">
    <property type="term" value="F:S-adenosylmethionine-dependent methyltransferase activity"/>
    <property type="evidence" value="ECO:0007669"/>
    <property type="project" value="InterPro"/>
</dbReference>